<dbReference type="GO" id="GO:0016757">
    <property type="term" value="F:glycosyltransferase activity"/>
    <property type="evidence" value="ECO:0007669"/>
    <property type="project" value="TreeGrafter"/>
</dbReference>
<accession>N0E306</accession>
<dbReference type="Proteomes" id="UP000013167">
    <property type="component" value="Unassembled WGS sequence"/>
</dbReference>
<dbReference type="HOGENOM" id="CLU_602460_0_0_11"/>
<evidence type="ECO:0000313" key="3">
    <source>
        <dbReference type="Proteomes" id="UP000013167"/>
    </source>
</evidence>
<dbReference type="PANTHER" id="PTHR12526">
    <property type="entry name" value="GLYCOSYLTRANSFERASE"/>
    <property type="match status" value="1"/>
</dbReference>
<dbReference type="STRING" id="1193181.BN10_520062"/>
<dbReference type="CDD" id="cd03801">
    <property type="entry name" value="GT4_PimA-like"/>
    <property type="match status" value="1"/>
</dbReference>
<reference evidence="2 3" key="1">
    <citation type="journal article" date="2013" name="ISME J.">
        <title>A metabolic model for members of the genus Tetrasphaera involved in enhanced biological phosphorus removal.</title>
        <authorList>
            <person name="Kristiansen R."/>
            <person name="Nguyen H.T.T."/>
            <person name="Saunders A.M."/>
            <person name="Nielsen J.L."/>
            <person name="Wimmer R."/>
            <person name="Le V.Q."/>
            <person name="McIlroy S.J."/>
            <person name="Petrovski S."/>
            <person name="Seviour R.J."/>
            <person name="Calteau A."/>
            <person name="Nielsen K.L."/>
            <person name="Nielsen P.H."/>
        </authorList>
    </citation>
    <scope>NUCLEOTIDE SEQUENCE [LARGE SCALE GENOMIC DNA]</scope>
    <source>
        <strain evidence="2 3">Lp2</strain>
    </source>
</reference>
<proteinExistence type="predicted"/>
<dbReference type="Gene3D" id="3.40.50.2000">
    <property type="entry name" value="Glycogen Phosphorylase B"/>
    <property type="match status" value="1"/>
</dbReference>
<dbReference type="SUPFAM" id="SSF53756">
    <property type="entry name" value="UDP-Glycosyltransferase/glycogen phosphorylase"/>
    <property type="match status" value="1"/>
</dbReference>
<evidence type="ECO:0000256" key="1">
    <source>
        <dbReference type="SAM" id="MobiDB-lite"/>
    </source>
</evidence>
<feature type="region of interest" description="Disordered" evidence="1">
    <location>
        <begin position="415"/>
        <end position="435"/>
    </location>
</feature>
<dbReference type="eggNOG" id="COG0438">
    <property type="taxonomic scope" value="Bacteria"/>
</dbReference>
<sequence>MAGRARLSTYTGSVTSPTRRHVLIVTGEPLGTKMAGPAIRALEMATLLKPDNDVILATMGRCDLVIEGITTVHLNHQNARQLVEGSDVIIFQGVFLSIYHWAANSDAVIIPDIYDPFHLETLEQESDRPMAERWEVSHMTVEALNHQIRRGDYFVCASEKQRDFWLGQLAGQGRINPTSYDEDASLRRLIDVAPFGLPEEPPVQKQHGLRGVIDGIGQDDKVILWGGGVYNWFDPLTLIRAMAVVAEKVPEARLVFMGMKHPNPDVPAMAMANHSRELAEQLGLTGRHVFFNETWVPYQDRADLLLDADIGVSCHFDHIETEFSFRTRILDYLWAGLPIVCTQGDAFATLVETEGLGATAAPEDVLGLATALIDLLTDEPARAAASERVKEVAKRFTWRQSLAPLMAFMADPRRAPDLHPDTPRPHTPAGFVHRPKFGPRADLALFRTYLDQGGPGELVRRMTGRVRRIARETVSGR</sequence>
<dbReference type="AlphaFoldDB" id="N0E306"/>
<protein>
    <submittedName>
        <fullName evidence="2">Glycosyl transferase family 2</fullName>
    </submittedName>
</protein>
<keyword evidence="2" id="KW-0808">Transferase</keyword>
<dbReference type="EMBL" id="CAIZ01000122">
    <property type="protein sequence ID" value="CCH70161.1"/>
    <property type="molecule type" value="Genomic_DNA"/>
</dbReference>
<gene>
    <name evidence="2" type="ORF">BN10_520062</name>
</gene>
<feature type="compositionally biased region" description="Basic and acidic residues" evidence="1">
    <location>
        <begin position="415"/>
        <end position="424"/>
    </location>
</feature>
<evidence type="ECO:0000313" key="2">
    <source>
        <dbReference type="EMBL" id="CCH70161.1"/>
    </source>
</evidence>
<name>N0E306_9MICO</name>
<dbReference type="PANTHER" id="PTHR12526:SF635">
    <property type="entry name" value="GLYCOSYL TRANSFERASE GROUP 1"/>
    <property type="match status" value="1"/>
</dbReference>
<dbReference type="Pfam" id="PF13692">
    <property type="entry name" value="Glyco_trans_1_4"/>
    <property type="match status" value="1"/>
</dbReference>
<comment type="caution">
    <text evidence="2">The sequence shown here is derived from an EMBL/GenBank/DDBJ whole genome shotgun (WGS) entry which is preliminary data.</text>
</comment>
<keyword evidence="3" id="KW-1185">Reference proteome</keyword>
<organism evidence="2 3">
    <name type="scientific">Phycicoccus elongatus Lp2</name>
    <dbReference type="NCBI Taxonomy" id="1193181"/>
    <lineage>
        <taxon>Bacteria</taxon>
        <taxon>Bacillati</taxon>
        <taxon>Actinomycetota</taxon>
        <taxon>Actinomycetes</taxon>
        <taxon>Micrococcales</taxon>
        <taxon>Intrasporangiaceae</taxon>
        <taxon>Phycicoccus</taxon>
    </lineage>
</organism>